<protein>
    <recommendedName>
        <fullName evidence="2">RRM domain-containing protein</fullName>
    </recommendedName>
</protein>
<reference evidence="3" key="2">
    <citation type="submission" date="2023-05" db="EMBL/GenBank/DDBJ databases">
        <authorList>
            <person name="Schelkunov M.I."/>
        </authorList>
    </citation>
    <scope>NUCLEOTIDE SEQUENCE</scope>
    <source>
        <strain evidence="3">Hsosn_3</strain>
        <tissue evidence="3">Leaf</tissue>
    </source>
</reference>
<reference evidence="3" key="1">
    <citation type="submission" date="2023-02" db="EMBL/GenBank/DDBJ databases">
        <title>Genome of toxic invasive species Heracleum sosnowskyi carries increased number of genes despite the absence of recent whole-genome duplications.</title>
        <authorList>
            <person name="Schelkunov M."/>
            <person name="Shtratnikova V."/>
            <person name="Makarenko M."/>
            <person name="Klepikova A."/>
            <person name="Omelchenko D."/>
            <person name="Novikova G."/>
            <person name="Obukhova E."/>
            <person name="Bogdanov V."/>
            <person name="Penin A."/>
            <person name="Logacheva M."/>
        </authorList>
    </citation>
    <scope>NUCLEOTIDE SEQUENCE</scope>
    <source>
        <strain evidence="3">Hsosn_3</strain>
        <tissue evidence="3">Leaf</tissue>
    </source>
</reference>
<gene>
    <name evidence="3" type="ORF">POM88_018403</name>
</gene>
<accession>A0AAD8MUN9</accession>
<comment type="caution">
    <text evidence="3">The sequence shown here is derived from an EMBL/GenBank/DDBJ whole genome shotgun (WGS) entry which is preliminary data.</text>
</comment>
<name>A0AAD8MUN9_9APIA</name>
<dbReference type="SMART" id="SM00360">
    <property type="entry name" value="RRM"/>
    <property type="match status" value="1"/>
</dbReference>
<dbReference type="InterPro" id="IPR012677">
    <property type="entry name" value="Nucleotide-bd_a/b_plait_sf"/>
</dbReference>
<evidence type="ECO:0000259" key="2">
    <source>
        <dbReference type="PROSITE" id="PS50102"/>
    </source>
</evidence>
<keyword evidence="4" id="KW-1185">Reference proteome</keyword>
<organism evidence="3 4">
    <name type="scientific">Heracleum sosnowskyi</name>
    <dbReference type="NCBI Taxonomy" id="360622"/>
    <lineage>
        <taxon>Eukaryota</taxon>
        <taxon>Viridiplantae</taxon>
        <taxon>Streptophyta</taxon>
        <taxon>Embryophyta</taxon>
        <taxon>Tracheophyta</taxon>
        <taxon>Spermatophyta</taxon>
        <taxon>Magnoliopsida</taxon>
        <taxon>eudicotyledons</taxon>
        <taxon>Gunneridae</taxon>
        <taxon>Pentapetalae</taxon>
        <taxon>asterids</taxon>
        <taxon>campanulids</taxon>
        <taxon>Apiales</taxon>
        <taxon>Apiaceae</taxon>
        <taxon>Apioideae</taxon>
        <taxon>apioid superclade</taxon>
        <taxon>Tordylieae</taxon>
        <taxon>Tordyliinae</taxon>
        <taxon>Heracleum</taxon>
    </lineage>
</organism>
<feature type="domain" description="RRM" evidence="2">
    <location>
        <begin position="247"/>
        <end position="324"/>
    </location>
</feature>
<dbReference type="AlphaFoldDB" id="A0AAD8MUN9"/>
<dbReference type="Pfam" id="PF00076">
    <property type="entry name" value="RRM_1"/>
    <property type="match status" value="1"/>
</dbReference>
<evidence type="ECO:0000313" key="4">
    <source>
        <dbReference type="Proteomes" id="UP001237642"/>
    </source>
</evidence>
<dbReference type="InterPro" id="IPR035979">
    <property type="entry name" value="RBD_domain_sf"/>
</dbReference>
<dbReference type="PROSITE" id="PS50102">
    <property type="entry name" value="RRM"/>
    <property type="match status" value="1"/>
</dbReference>
<sequence>MNHGWWEKARNLNLKVVGYFYGEEHEKQSLEEADELVKFIMSKRYMAHPNIVKMVRMRDNERIRMALNQIHYGSLQTSRELRQLGFKAKQDEHVNDMDEGWTMVTRKKSVVKDANKQFHGVSSKGQDSMNISSDKDVGRTTAKHNIYSDKEVGRTTAKQEIKLDFIRSMGHLVDSWILVEALKGEDFFINRALFQIHSRSLDGNKLDVSHVPPKTFKEALLSKPTTVINSVDKSPGVRTQNKVLEKNVVFVSNIPQKAMTKEVWEFFKKVWKVLDIILPKKRDKYGKRYGFVKLRNYSEAVDFIHKLAGEKFQGHTIKLYFATKKKKVYSVLKPSSPLNIVATKVVDQEKHISNSDKASKVNDGLSNQTNGLNLVQDSKLNGDINNSAVVETMESSSVVDVLKHLDSLGFDNIQVRGLSRFKFLLTFMEEAVFEKLLVEVKDLVIPQTTWIQVLGLPISVWSLKNFPRLIKKKGKVG</sequence>
<keyword evidence="1" id="KW-0694">RNA-binding</keyword>
<dbReference type="CDD" id="cd00590">
    <property type="entry name" value="RRM_SF"/>
    <property type="match status" value="1"/>
</dbReference>
<dbReference type="Proteomes" id="UP001237642">
    <property type="component" value="Unassembled WGS sequence"/>
</dbReference>
<proteinExistence type="predicted"/>
<dbReference type="GO" id="GO:0003723">
    <property type="term" value="F:RNA binding"/>
    <property type="evidence" value="ECO:0007669"/>
    <property type="project" value="UniProtKB-UniRule"/>
</dbReference>
<dbReference type="SUPFAM" id="SSF54928">
    <property type="entry name" value="RNA-binding domain, RBD"/>
    <property type="match status" value="1"/>
</dbReference>
<evidence type="ECO:0000313" key="3">
    <source>
        <dbReference type="EMBL" id="KAK1390225.1"/>
    </source>
</evidence>
<dbReference type="InterPro" id="IPR000504">
    <property type="entry name" value="RRM_dom"/>
</dbReference>
<dbReference type="EMBL" id="JAUIZM010000004">
    <property type="protein sequence ID" value="KAK1390225.1"/>
    <property type="molecule type" value="Genomic_DNA"/>
</dbReference>
<dbReference type="Gene3D" id="3.30.70.330">
    <property type="match status" value="1"/>
</dbReference>
<evidence type="ECO:0000256" key="1">
    <source>
        <dbReference type="PROSITE-ProRule" id="PRU00176"/>
    </source>
</evidence>